<dbReference type="AlphaFoldDB" id="A0A3P6RYJ4"/>
<sequence>MSLRVLLPTLRRCVTNFRREFSVTPQLSTIPFVIENEGRAERVYDIYSRLLRDRIVCVMTPVSDSNFYELKGDAWSVRRRQD</sequence>
<reference evidence="1 2" key="1">
    <citation type="submission" date="2018-11" db="EMBL/GenBank/DDBJ databases">
        <authorList>
            <consortium name="Pathogen Informatics"/>
        </authorList>
    </citation>
    <scope>NUCLEOTIDE SEQUENCE [LARGE SCALE GENOMIC DNA]</scope>
</reference>
<feature type="non-terminal residue" evidence="1">
    <location>
        <position position="82"/>
    </location>
</feature>
<dbReference type="OrthoDB" id="2017408at2759"/>
<dbReference type="Gene3D" id="3.90.226.10">
    <property type="entry name" value="2-enoyl-CoA Hydratase, Chain A, domain 1"/>
    <property type="match status" value="1"/>
</dbReference>
<evidence type="ECO:0000313" key="2">
    <source>
        <dbReference type="Proteomes" id="UP000271889"/>
    </source>
</evidence>
<organism evidence="1 2">
    <name type="scientific">Cylicostephanus goldi</name>
    <name type="common">Nematode worm</name>
    <dbReference type="NCBI Taxonomy" id="71465"/>
    <lineage>
        <taxon>Eukaryota</taxon>
        <taxon>Metazoa</taxon>
        <taxon>Ecdysozoa</taxon>
        <taxon>Nematoda</taxon>
        <taxon>Chromadorea</taxon>
        <taxon>Rhabditida</taxon>
        <taxon>Rhabditina</taxon>
        <taxon>Rhabditomorpha</taxon>
        <taxon>Strongyloidea</taxon>
        <taxon>Strongylidae</taxon>
        <taxon>Cylicostephanus</taxon>
    </lineage>
</organism>
<dbReference type="EMBL" id="UYRV01018514">
    <property type="protein sequence ID" value="VDK64797.1"/>
    <property type="molecule type" value="Genomic_DNA"/>
</dbReference>
<dbReference type="Proteomes" id="UP000271889">
    <property type="component" value="Unassembled WGS sequence"/>
</dbReference>
<evidence type="ECO:0008006" key="3">
    <source>
        <dbReference type="Google" id="ProtNLM"/>
    </source>
</evidence>
<gene>
    <name evidence="1" type="ORF">CGOC_LOCUS5928</name>
</gene>
<accession>A0A3P6RYJ4</accession>
<proteinExistence type="predicted"/>
<protein>
    <recommendedName>
        <fullName evidence="3">ATP-dependent Clp protease proteolytic subunit</fullName>
    </recommendedName>
</protein>
<evidence type="ECO:0000313" key="1">
    <source>
        <dbReference type="EMBL" id="VDK64797.1"/>
    </source>
</evidence>
<keyword evidence="2" id="KW-1185">Reference proteome</keyword>
<name>A0A3P6RYJ4_CYLGO</name>